<evidence type="ECO:0000313" key="2">
    <source>
        <dbReference type="Proteomes" id="UP000614915"/>
    </source>
</evidence>
<reference evidence="1 2" key="1">
    <citation type="submission" date="2020-11" db="EMBL/GenBank/DDBJ databases">
        <title>Sequencing the genomes of 1000 actinobacteria strains.</title>
        <authorList>
            <person name="Klenk H.-P."/>
        </authorList>
    </citation>
    <scope>NUCLEOTIDE SEQUENCE [LARGE SCALE GENOMIC DNA]</scope>
    <source>
        <strain evidence="1 2">DSM 101692</strain>
    </source>
</reference>
<name>A0ABS0JM88_9ACTN</name>
<comment type="caution">
    <text evidence="1">The sequence shown here is derived from an EMBL/GenBank/DDBJ whole genome shotgun (WGS) entry which is preliminary data.</text>
</comment>
<dbReference type="EMBL" id="JADOTX010000001">
    <property type="protein sequence ID" value="MBG6068163.1"/>
    <property type="molecule type" value="Genomic_DNA"/>
</dbReference>
<organism evidence="1 2">
    <name type="scientific">Micromonospora ureilytica</name>
    <dbReference type="NCBI Taxonomy" id="709868"/>
    <lineage>
        <taxon>Bacteria</taxon>
        <taxon>Bacillati</taxon>
        <taxon>Actinomycetota</taxon>
        <taxon>Actinomycetes</taxon>
        <taxon>Micromonosporales</taxon>
        <taxon>Micromonosporaceae</taxon>
        <taxon>Micromonospora</taxon>
    </lineage>
</organism>
<dbReference type="Proteomes" id="UP000614915">
    <property type="component" value="Unassembled WGS sequence"/>
</dbReference>
<proteinExistence type="predicted"/>
<gene>
    <name evidence="1" type="ORF">IW248_004450</name>
</gene>
<evidence type="ECO:0000313" key="1">
    <source>
        <dbReference type="EMBL" id="MBG6068163.1"/>
    </source>
</evidence>
<protein>
    <submittedName>
        <fullName evidence="1">Uncharacterized protein</fullName>
    </submittedName>
</protein>
<accession>A0ABS0JM88</accession>
<dbReference type="RefSeq" id="WP_196928520.1">
    <property type="nucleotide sequence ID" value="NZ_JADOTX010000001.1"/>
</dbReference>
<sequence>MTVLFPCPCGDYYCADNIPLTTIDRSDCCQYCGFFNCDVCGWTALTPTGGDQQ</sequence>
<keyword evidence="2" id="KW-1185">Reference proteome</keyword>